<keyword evidence="2" id="KW-1185">Reference proteome</keyword>
<accession>A0A087FXE8</accession>
<sequence length="218" mass="24500">MISLEIFRRFLPYVSHGYTTMFADTELKEVLKQVEAIKSSIKRFELDQTVATKMCRLVDAYLLAAAKRSVKPTNLRVKARVKLGDSLVRARSKSISMEEVLEEAHVQDKMNPLGVFAHGGTDIQSLFVEEEGEKYNASIGVHSKCKVAVKRSYKRDDVKAKISGFERSKYLRASSNSLLFHYNKSTMASFLLAPEQILGKGESQASDCFNLGGLLYYV</sequence>
<evidence type="ECO:0000313" key="2">
    <source>
        <dbReference type="Proteomes" id="UP000029120"/>
    </source>
</evidence>
<evidence type="ECO:0000313" key="1">
    <source>
        <dbReference type="EMBL" id="KFK22300.1"/>
    </source>
</evidence>
<dbReference type="EMBL" id="KL990627">
    <property type="protein sequence ID" value="KFK22300.1"/>
    <property type="molecule type" value="Genomic_DNA"/>
</dbReference>
<name>A0A087FXE8_ARAAL</name>
<dbReference type="SUPFAM" id="SSF56112">
    <property type="entry name" value="Protein kinase-like (PK-like)"/>
    <property type="match status" value="1"/>
</dbReference>
<dbReference type="Proteomes" id="UP000029120">
    <property type="component" value="Unassembled WGS sequence"/>
</dbReference>
<organism evidence="1 2">
    <name type="scientific">Arabis alpina</name>
    <name type="common">Alpine rock-cress</name>
    <dbReference type="NCBI Taxonomy" id="50452"/>
    <lineage>
        <taxon>Eukaryota</taxon>
        <taxon>Viridiplantae</taxon>
        <taxon>Streptophyta</taxon>
        <taxon>Embryophyta</taxon>
        <taxon>Tracheophyta</taxon>
        <taxon>Spermatophyta</taxon>
        <taxon>Magnoliopsida</taxon>
        <taxon>eudicotyledons</taxon>
        <taxon>Gunneridae</taxon>
        <taxon>Pentapetalae</taxon>
        <taxon>rosids</taxon>
        <taxon>malvids</taxon>
        <taxon>Brassicales</taxon>
        <taxon>Brassicaceae</taxon>
        <taxon>Arabideae</taxon>
        <taxon>Arabis</taxon>
    </lineage>
</organism>
<feature type="non-terminal residue" evidence="1">
    <location>
        <position position="218"/>
    </location>
</feature>
<gene>
    <name evidence="1" type="ORF">AALP_AAs40868U000100</name>
</gene>
<reference evidence="2" key="1">
    <citation type="journal article" date="2015" name="Nat. Plants">
        <title>Genome expansion of Arabis alpina linked with retrotransposition and reduced symmetric DNA methylation.</title>
        <authorList>
            <person name="Willing E.M."/>
            <person name="Rawat V."/>
            <person name="Mandakova T."/>
            <person name="Maumus F."/>
            <person name="James G.V."/>
            <person name="Nordstroem K.J."/>
            <person name="Becker C."/>
            <person name="Warthmann N."/>
            <person name="Chica C."/>
            <person name="Szarzynska B."/>
            <person name="Zytnicki M."/>
            <person name="Albani M.C."/>
            <person name="Kiefer C."/>
            <person name="Bergonzi S."/>
            <person name="Castaings L."/>
            <person name="Mateos J.L."/>
            <person name="Berns M.C."/>
            <person name="Bujdoso N."/>
            <person name="Piofczyk T."/>
            <person name="de Lorenzo L."/>
            <person name="Barrero-Sicilia C."/>
            <person name="Mateos I."/>
            <person name="Piednoel M."/>
            <person name="Hagmann J."/>
            <person name="Chen-Min-Tao R."/>
            <person name="Iglesias-Fernandez R."/>
            <person name="Schuster S.C."/>
            <person name="Alonso-Blanco C."/>
            <person name="Roudier F."/>
            <person name="Carbonero P."/>
            <person name="Paz-Ares J."/>
            <person name="Davis S.J."/>
            <person name="Pecinka A."/>
            <person name="Quesneville H."/>
            <person name="Colot V."/>
            <person name="Lysak M.A."/>
            <person name="Weigel D."/>
            <person name="Coupland G."/>
            <person name="Schneeberger K."/>
        </authorList>
    </citation>
    <scope>NUCLEOTIDE SEQUENCE [LARGE SCALE GENOMIC DNA]</scope>
    <source>
        <strain evidence="2">cv. Pajares</strain>
    </source>
</reference>
<dbReference type="InterPro" id="IPR011009">
    <property type="entry name" value="Kinase-like_dom_sf"/>
</dbReference>
<dbReference type="Gramene" id="KFK22300">
    <property type="protein sequence ID" value="KFK22300"/>
    <property type="gene ID" value="AALP_AAs40868U000100"/>
</dbReference>
<proteinExistence type="predicted"/>
<dbReference type="AlphaFoldDB" id="A0A087FXE8"/>
<protein>
    <submittedName>
        <fullName evidence="1">Uncharacterized protein</fullName>
    </submittedName>
</protein>